<dbReference type="AlphaFoldDB" id="T0LBR5"/>
<accession>T0LBR5</accession>
<evidence type="ECO:0000313" key="2">
    <source>
        <dbReference type="Proteomes" id="UP000053780"/>
    </source>
</evidence>
<sequence>MSEKINIDFLFKNISKISPNTLSSLDVSEEFNALKLELNNKDLNKLKVIFTIEILIKIIKKKQDERILIDILLYILQKYNSCTFIIFRLRIIKNILSLNCYVPCFLILFNIFEQIDSFKEYSEGSMNYDSLNVKDQIDSLFVLQELRSLFLSNLNKISDCYGFVEVSNILLKEFKKHNKEIYSEFIEGICDKVNKHRNYIKECRNKNKKAEKMILI</sequence>
<evidence type="ECO:0000313" key="1">
    <source>
        <dbReference type="EMBL" id="EQB61788.1"/>
    </source>
</evidence>
<dbReference type="EMBL" id="KE647090">
    <property type="protein sequence ID" value="EQB61788.1"/>
    <property type="molecule type" value="Genomic_DNA"/>
</dbReference>
<keyword evidence="2" id="KW-1185">Reference proteome</keyword>
<protein>
    <submittedName>
        <fullName evidence="1">Uncharacterized protein</fullName>
    </submittedName>
</protein>
<dbReference type="VEuPathDB" id="MicrosporidiaDB:NAPIS_ORF00637"/>
<name>T0LBR5_9MICR</name>
<dbReference type="OrthoDB" id="10266662at2759"/>
<dbReference type="HOGENOM" id="CLU_1277939_0_0_1"/>
<proteinExistence type="predicted"/>
<reference evidence="1 2" key="1">
    <citation type="journal article" date="2013" name="BMC Genomics">
        <title>Genome sequencing and comparative genomics of honey bee microsporidia, Nosema apis reveal novel insights into host-parasite interactions.</title>
        <authorList>
            <person name="Chen Yp."/>
            <person name="Pettis J.S."/>
            <person name="Zhao Y."/>
            <person name="Liu X."/>
            <person name="Tallon L.J."/>
            <person name="Sadzewicz L.D."/>
            <person name="Li R."/>
            <person name="Zheng H."/>
            <person name="Huang S."/>
            <person name="Zhang X."/>
            <person name="Hamilton M.C."/>
            <person name="Pernal S.F."/>
            <person name="Melathopoulos A.P."/>
            <person name="Yan X."/>
            <person name="Evans J.D."/>
        </authorList>
    </citation>
    <scope>NUCLEOTIDE SEQUENCE [LARGE SCALE GENOMIC DNA]</scope>
    <source>
        <strain evidence="1 2">BRL 01</strain>
    </source>
</reference>
<dbReference type="Proteomes" id="UP000053780">
    <property type="component" value="Unassembled WGS sequence"/>
</dbReference>
<organism evidence="1 2">
    <name type="scientific">Vairimorpha apis BRL 01</name>
    <dbReference type="NCBI Taxonomy" id="1037528"/>
    <lineage>
        <taxon>Eukaryota</taxon>
        <taxon>Fungi</taxon>
        <taxon>Fungi incertae sedis</taxon>
        <taxon>Microsporidia</taxon>
        <taxon>Nosematidae</taxon>
        <taxon>Vairimorpha</taxon>
    </lineage>
</organism>
<gene>
    <name evidence="1" type="ORF">NAPIS_ORF00637</name>
</gene>